<reference evidence="2" key="1">
    <citation type="submission" date="2016-06" db="UniProtKB">
        <authorList>
            <consortium name="WormBaseParasite"/>
        </authorList>
    </citation>
    <scope>IDENTIFICATION</scope>
</reference>
<feature type="region of interest" description="Disordered" evidence="1">
    <location>
        <begin position="1"/>
        <end position="25"/>
    </location>
</feature>
<accession>A0A183TM33</accession>
<evidence type="ECO:0000256" key="1">
    <source>
        <dbReference type="SAM" id="MobiDB-lite"/>
    </source>
</evidence>
<dbReference type="AlphaFoldDB" id="A0A183TM33"/>
<dbReference type="WBParaSite" id="SSLN_0001819501-mRNA-1">
    <property type="protein sequence ID" value="SSLN_0001819501-mRNA-1"/>
    <property type="gene ID" value="SSLN_0001819501"/>
</dbReference>
<sequence length="134" mass="14985">LLAVQEVSEEEEKAQEETEVEEEDEYDIHVDDEVYNNVEKVSAPADKVNEAFTTKYSSHHVQQQTINAKYTHLVGDLVYWNLRPIANATLAPSSNLSLTVSDDAVEQASETSDKLVSRTNNRIFFLGAPGVNMN</sequence>
<protein>
    <submittedName>
        <fullName evidence="2">Ribonuclease H-like domain-containing protein</fullName>
    </submittedName>
</protein>
<proteinExistence type="predicted"/>
<evidence type="ECO:0000313" key="2">
    <source>
        <dbReference type="WBParaSite" id="SSLN_0001819501-mRNA-1"/>
    </source>
</evidence>
<name>A0A183TM33_SCHSO</name>
<organism evidence="2">
    <name type="scientific">Schistocephalus solidus</name>
    <name type="common">Tapeworm</name>
    <dbReference type="NCBI Taxonomy" id="70667"/>
    <lineage>
        <taxon>Eukaryota</taxon>
        <taxon>Metazoa</taxon>
        <taxon>Spiralia</taxon>
        <taxon>Lophotrochozoa</taxon>
        <taxon>Platyhelminthes</taxon>
        <taxon>Cestoda</taxon>
        <taxon>Eucestoda</taxon>
        <taxon>Diphyllobothriidea</taxon>
        <taxon>Diphyllobothriidae</taxon>
        <taxon>Schistocephalus</taxon>
    </lineage>
</organism>
<feature type="compositionally biased region" description="Acidic residues" evidence="1">
    <location>
        <begin position="7"/>
        <end position="25"/>
    </location>
</feature>